<dbReference type="Pfam" id="PF13377">
    <property type="entry name" value="Peripla_BP_3"/>
    <property type="match status" value="1"/>
</dbReference>
<dbReference type="PROSITE" id="PS00356">
    <property type="entry name" value="HTH_LACI_1"/>
    <property type="match status" value="1"/>
</dbReference>
<dbReference type="SUPFAM" id="SSF47413">
    <property type="entry name" value="lambda repressor-like DNA-binding domains"/>
    <property type="match status" value="1"/>
</dbReference>
<keyword evidence="6" id="KW-1185">Reference proteome</keyword>
<dbReference type="PRINTS" id="PR00036">
    <property type="entry name" value="HTHLACI"/>
</dbReference>
<dbReference type="SUPFAM" id="SSF53822">
    <property type="entry name" value="Periplasmic binding protein-like I"/>
    <property type="match status" value="1"/>
</dbReference>
<dbReference type="EMBL" id="JAUSTM010000016">
    <property type="protein sequence ID" value="MDQ0223078.1"/>
    <property type="molecule type" value="Genomic_DNA"/>
</dbReference>
<dbReference type="InterPro" id="IPR028082">
    <property type="entry name" value="Peripla_BP_I"/>
</dbReference>
<dbReference type="CDD" id="cd01544">
    <property type="entry name" value="PBP1_GalR"/>
    <property type="match status" value="1"/>
</dbReference>
<evidence type="ECO:0000256" key="3">
    <source>
        <dbReference type="ARBA" id="ARBA00023163"/>
    </source>
</evidence>
<keyword evidence="1" id="KW-0805">Transcription regulation</keyword>
<dbReference type="PANTHER" id="PTHR30146:SF149">
    <property type="entry name" value="HTH-TYPE TRANSCRIPTIONAL REGULATOR EBGR"/>
    <property type="match status" value="1"/>
</dbReference>
<reference evidence="5 6" key="1">
    <citation type="submission" date="2023-07" db="EMBL/GenBank/DDBJ databases">
        <title>Genomic Encyclopedia of Type Strains, Phase IV (KMG-IV): sequencing the most valuable type-strain genomes for metagenomic binning, comparative biology and taxonomic classification.</title>
        <authorList>
            <person name="Goeker M."/>
        </authorList>
    </citation>
    <scope>NUCLEOTIDE SEQUENCE [LARGE SCALE GENOMIC DNA]</scope>
    <source>
        <strain evidence="5 6">DSM 105143</strain>
    </source>
</reference>
<organism evidence="5 6">
    <name type="scientific">Streptococcus moroccensis</name>
    <dbReference type="NCBI Taxonomy" id="1451356"/>
    <lineage>
        <taxon>Bacteria</taxon>
        <taxon>Bacillati</taxon>
        <taxon>Bacillota</taxon>
        <taxon>Bacilli</taxon>
        <taxon>Lactobacillales</taxon>
        <taxon>Streptococcaceae</taxon>
        <taxon>Streptococcus</taxon>
    </lineage>
</organism>
<evidence type="ECO:0000313" key="6">
    <source>
        <dbReference type="Proteomes" id="UP001223079"/>
    </source>
</evidence>
<evidence type="ECO:0000313" key="5">
    <source>
        <dbReference type="EMBL" id="MDQ0223078.1"/>
    </source>
</evidence>
<dbReference type="SMART" id="SM00354">
    <property type="entry name" value="HTH_LACI"/>
    <property type="match status" value="1"/>
</dbReference>
<dbReference type="Gene3D" id="3.40.50.2300">
    <property type="match status" value="2"/>
</dbReference>
<dbReference type="Gene3D" id="1.10.260.40">
    <property type="entry name" value="lambda repressor-like DNA-binding domains"/>
    <property type="match status" value="1"/>
</dbReference>
<dbReference type="PANTHER" id="PTHR30146">
    <property type="entry name" value="LACI-RELATED TRANSCRIPTIONAL REPRESSOR"/>
    <property type="match status" value="1"/>
</dbReference>
<dbReference type="InterPro" id="IPR010982">
    <property type="entry name" value="Lambda_DNA-bd_dom_sf"/>
</dbReference>
<gene>
    <name evidence="5" type="ORF">J2S23_001653</name>
</gene>
<dbReference type="PROSITE" id="PS50932">
    <property type="entry name" value="HTH_LACI_2"/>
    <property type="match status" value="1"/>
</dbReference>
<dbReference type="CDD" id="cd01392">
    <property type="entry name" value="HTH_LacI"/>
    <property type="match status" value="1"/>
</dbReference>
<dbReference type="Proteomes" id="UP001223079">
    <property type="component" value="Unassembled WGS sequence"/>
</dbReference>
<sequence>MATIKDIAQKAGVSSATVSRVLNYDQTLSVSDETRKKIFDTADALNYTKHMKKAPVKTSQSKLAVIQWYSEHEELDDLYYYAIRTGLEKQAQDLHYEIIRIFDQEDLEPIKQADGIIAIGKFSKTQLKDLASYKLPLVVVDSNTLAYGIPCVTTDFTFGVQTALEHFWQQGIKDIGMLTGQEYTADEKEMVADQRLIAFQQFLEKRQAYQSQWLKVGAFTAESGYQMMKKLIHQENDQLPHAFFIANDNLAIGALKALQEERIAVPERVSLISFNDTAVTNYVYPALSSVTVFTKEMGATAVDLIHQELSSDETDLPVKQVNLATKLTIRASSI</sequence>
<dbReference type="InterPro" id="IPR046335">
    <property type="entry name" value="LacI/GalR-like_sensor"/>
</dbReference>
<name>A0ABT9YSW1_9STRE</name>
<evidence type="ECO:0000259" key="4">
    <source>
        <dbReference type="PROSITE" id="PS50932"/>
    </source>
</evidence>
<dbReference type="Pfam" id="PF00356">
    <property type="entry name" value="LacI"/>
    <property type="match status" value="1"/>
</dbReference>
<feature type="domain" description="HTH lacI-type" evidence="4">
    <location>
        <begin position="2"/>
        <end position="58"/>
    </location>
</feature>
<evidence type="ECO:0000256" key="1">
    <source>
        <dbReference type="ARBA" id="ARBA00023015"/>
    </source>
</evidence>
<protein>
    <submittedName>
        <fullName evidence="5">LacI family transcriptional regulator</fullName>
    </submittedName>
</protein>
<comment type="caution">
    <text evidence="5">The sequence shown here is derived from an EMBL/GenBank/DDBJ whole genome shotgun (WGS) entry which is preliminary data.</text>
</comment>
<dbReference type="InterPro" id="IPR000843">
    <property type="entry name" value="HTH_LacI"/>
</dbReference>
<evidence type="ECO:0000256" key="2">
    <source>
        <dbReference type="ARBA" id="ARBA00023125"/>
    </source>
</evidence>
<proteinExistence type="predicted"/>
<keyword evidence="2" id="KW-0238">DNA-binding</keyword>
<keyword evidence="3" id="KW-0804">Transcription</keyword>
<accession>A0ABT9YSW1</accession>
<dbReference type="RefSeq" id="WP_307122233.1">
    <property type="nucleotide sequence ID" value="NZ_JAUSTM010000016.1"/>
</dbReference>